<dbReference type="Proteomes" id="UP000499080">
    <property type="component" value="Unassembled WGS sequence"/>
</dbReference>
<proteinExistence type="predicted"/>
<dbReference type="EMBL" id="BGPR01001599">
    <property type="protein sequence ID" value="GBM57599.1"/>
    <property type="molecule type" value="Genomic_DNA"/>
</dbReference>
<evidence type="ECO:0000313" key="2">
    <source>
        <dbReference type="Proteomes" id="UP000499080"/>
    </source>
</evidence>
<accession>A0A4Y2GXH8</accession>
<keyword evidence="2" id="KW-1185">Reference proteome</keyword>
<comment type="caution">
    <text evidence="1">The sequence shown here is derived from an EMBL/GenBank/DDBJ whole genome shotgun (WGS) entry which is preliminary data.</text>
</comment>
<gene>
    <name evidence="1" type="ORF">AVEN_85461_1</name>
</gene>
<name>A0A4Y2GXH8_ARAVE</name>
<dbReference type="AlphaFoldDB" id="A0A4Y2GXH8"/>
<reference evidence="1 2" key="1">
    <citation type="journal article" date="2019" name="Sci. Rep.">
        <title>Orb-weaving spider Araneus ventricosus genome elucidates the spidroin gene catalogue.</title>
        <authorList>
            <person name="Kono N."/>
            <person name="Nakamura H."/>
            <person name="Ohtoshi R."/>
            <person name="Moran D.A.P."/>
            <person name="Shinohara A."/>
            <person name="Yoshida Y."/>
            <person name="Fujiwara M."/>
            <person name="Mori M."/>
            <person name="Tomita M."/>
            <person name="Arakawa K."/>
        </authorList>
    </citation>
    <scope>NUCLEOTIDE SEQUENCE [LARGE SCALE GENOMIC DNA]</scope>
</reference>
<sequence>MPSLRPALTSESIRMTGLHDFFEHCGARIIATITSGSCDDPHSTGVRPVFGDGPYEPHDHYYIHGGGKNLRMYAEASHPSTMEKGSTSSIR</sequence>
<organism evidence="1 2">
    <name type="scientific">Araneus ventricosus</name>
    <name type="common">Orbweaver spider</name>
    <name type="synonym">Epeira ventricosa</name>
    <dbReference type="NCBI Taxonomy" id="182803"/>
    <lineage>
        <taxon>Eukaryota</taxon>
        <taxon>Metazoa</taxon>
        <taxon>Ecdysozoa</taxon>
        <taxon>Arthropoda</taxon>
        <taxon>Chelicerata</taxon>
        <taxon>Arachnida</taxon>
        <taxon>Araneae</taxon>
        <taxon>Araneomorphae</taxon>
        <taxon>Entelegynae</taxon>
        <taxon>Araneoidea</taxon>
        <taxon>Araneidae</taxon>
        <taxon>Araneus</taxon>
    </lineage>
</organism>
<protein>
    <submittedName>
        <fullName evidence="1">Uncharacterized protein</fullName>
    </submittedName>
</protein>
<evidence type="ECO:0000313" key="1">
    <source>
        <dbReference type="EMBL" id="GBM57599.1"/>
    </source>
</evidence>